<organism evidence="2 3">
    <name type="scientific">Paenibacillus barengoltzii G22</name>
    <dbReference type="NCBI Taxonomy" id="1235795"/>
    <lineage>
        <taxon>Bacteria</taxon>
        <taxon>Bacillati</taxon>
        <taxon>Bacillota</taxon>
        <taxon>Bacilli</taxon>
        <taxon>Bacillales</taxon>
        <taxon>Paenibacillaceae</taxon>
        <taxon>Paenibacillus</taxon>
    </lineage>
</organism>
<evidence type="ECO:0000313" key="3">
    <source>
        <dbReference type="Proteomes" id="UP000019598"/>
    </source>
</evidence>
<dbReference type="HOGENOM" id="CLU_2383363_0_0_9"/>
<evidence type="ECO:0000256" key="1">
    <source>
        <dbReference type="SAM" id="Phobius"/>
    </source>
</evidence>
<dbReference type="GeneID" id="43343462"/>
<dbReference type="Proteomes" id="UP000019598">
    <property type="component" value="Unassembled WGS sequence"/>
</dbReference>
<proteinExistence type="predicted"/>
<keyword evidence="1" id="KW-0812">Transmembrane</keyword>
<dbReference type="EMBL" id="ASSZ01000008">
    <property type="protein sequence ID" value="EOS58461.1"/>
    <property type="molecule type" value="Genomic_DNA"/>
</dbReference>
<dbReference type="AlphaFoldDB" id="R9LJB1"/>
<reference evidence="2 3" key="1">
    <citation type="submission" date="2013-04" db="EMBL/GenBank/DDBJ databases">
        <title>The Genome Sequence of Paenibacillus barengoltzii G22.</title>
        <authorList>
            <consortium name="The Broad Institute Genomics Platform"/>
            <consortium name="The Broad Institute Genome Sequencing Center for Infectious Disease"/>
            <person name="Earl A."/>
            <person name="Xavier R."/>
            <person name="Elson C."/>
            <person name="Duck W."/>
            <person name="Walker B."/>
            <person name="Young S."/>
            <person name="Zeng Q."/>
            <person name="Gargeya S."/>
            <person name="Fitzgerald M."/>
            <person name="Haas B."/>
            <person name="Abouelleil A."/>
            <person name="Allen A.W."/>
            <person name="Alvarado L."/>
            <person name="Arachchi H.M."/>
            <person name="Berlin A.M."/>
            <person name="Chapman S.B."/>
            <person name="Gainer-Dewar J."/>
            <person name="Goldberg J."/>
            <person name="Griggs A."/>
            <person name="Gujja S."/>
            <person name="Hansen M."/>
            <person name="Howarth C."/>
            <person name="Imamovic A."/>
            <person name="Ireland A."/>
            <person name="Larimer J."/>
            <person name="McCowan C."/>
            <person name="Murphy C."/>
            <person name="Pearson M."/>
            <person name="Poon T.W."/>
            <person name="Priest M."/>
            <person name="Roberts A."/>
            <person name="Saif S."/>
            <person name="Shea T."/>
            <person name="Sisk P."/>
            <person name="Sykes S."/>
            <person name="Wortman J."/>
            <person name="Nusbaum C."/>
            <person name="Birren B."/>
        </authorList>
    </citation>
    <scope>NUCLEOTIDE SEQUENCE [LARGE SCALE GENOMIC DNA]</scope>
    <source>
        <strain evidence="2 3">G22</strain>
    </source>
</reference>
<feature type="transmembrane region" description="Helical" evidence="1">
    <location>
        <begin position="54"/>
        <end position="74"/>
    </location>
</feature>
<protein>
    <submittedName>
        <fullName evidence="2">Uncharacterized protein</fullName>
    </submittedName>
</protein>
<keyword evidence="1" id="KW-0472">Membrane</keyword>
<dbReference type="OrthoDB" id="2662105at2"/>
<gene>
    <name evidence="2" type="ORF">C812_00380</name>
</gene>
<evidence type="ECO:0000313" key="2">
    <source>
        <dbReference type="EMBL" id="EOS58461.1"/>
    </source>
</evidence>
<keyword evidence="1" id="KW-1133">Transmembrane helix</keyword>
<dbReference type="RefSeq" id="WP_016310984.1">
    <property type="nucleotide sequence ID" value="NZ_KE159652.1"/>
</dbReference>
<sequence length="94" mass="10743">MKKILSGISFLFFGLTLYITAHIQAVNYLPLVTSWNTDKGKYWSALDETHGIQLTYFGITFCVLGTILILIGCFEDQIKKIFKTSSSKQEETRR</sequence>
<comment type="caution">
    <text evidence="2">The sequence shown here is derived from an EMBL/GenBank/DDBJ whole genome shotgun (WGS) entry which is preliminary data.</text>
</comment>
<accession>R9LJB1</accession>
<name>R9LJB1_9BACL</name>